<dbReference type="InterPro" id="IPR045851">
    <property type="entry name" value="AMP-bd_C_sf"/>
</dbReference>
<dbReference type="SUPFAM" id="SSF52777">
    <property type="entry name" value="CoA-dependent acyltransferases"/>
    <property type="match status" value="1"/>
</dbReference>
<keyword evidence="2" id="KW-0596">Phosphopantetheine</keyword>
<evidence type="ECO:0000256" key="2">
    <source>
        <dbReference type="ARBA" id="ARBA00022450"/>
    </source>
</evidence>
<dbReference type="Proteomes" id="UP001501009">
    <property type="component" value="Unassembled WGS sequence"/>
</dbReference>
<dbReference type="InterPro" id="IPR010071">
    <property type="entry name" value="AA_adenyl_dom"/>
</dbReference>
<evidence type="ECO:0000256" key="4">
    <source>
        <dbReference type="SAM" id="MobiDB-lite"/>
    </source>
</evidence>
<organism evidence="6 7">
    <name type="scientific">Streptomyces coacervatus</name>
    <dbReference type="NCBI Taxonomy" id="647381"/>
    <lineage>
        <taxon>Bacteria</taxon>
        <taxon>Bacillati</taxon>
        <taxon>Actinomycetota</taxon>
        <taxon>Actinomycetes</taxon>
        <taxon>Kitasatosporales</taxon>
        <taxon>Streptomycetaceae</taxon>
        <taxon>Streptomyces</taxon>
    </lineage>
</organism>
<dbReference type="InterPro" id="IPR023213">
    <property type="entry name" value="CAT-like_dom_sf"/>
</dbReference>
<proteinExistence type="predicted"/>
<dbReference type="PROSITE" id="PS00455">
    <property type="entry name" value="AMP_BINDING"/>
    <property type="match status" value="1"/>
</dbReference>
<reference evidence="7" key="1">
    <citation type="journal article" date="2019" name="Int. J. Syst. Evol. Microbiol.">
        <title>The Global Catalogue of Microorganisms (GCM) 10K type strain sequencing project: providing services to taxonomists for standard genome sequencing and annotation.</title>
        <authorList>
            <consortium name="The Broad Institute Genomics Platform"/>
            <consortium name="The Broad Institute Genome Sequencing Center for Infectious Disease"/>
            <person name="Wu L."/>
            <person name="Ma J."/>
        </authorList>
    </citation>
    <scope>NUCLEOTIDE SEQUENCE [LARGE SCALE GENOMIC DNA]</scope>
    <source>
        <strain evidence="7">JCM 17138</strain>
    </source>
</reference>
<keyword evidence="7" id="KW-1185">Reference proteome</keyword>
<feature type="compositionally biased region" description="Basic and acidic residues" evidence="4">
    <location>
        <begin position="667"/>
        <end position="676"/>
    </location>
</feature>
<dbReference type="Pfam" id="PF00501">
    <property type="entry name" value="AMP-binding"/>
    <property type="match status" value="1"/>
</dbReference>
<dbReference type="Gene3D" id="2.30.38.10">
    <property type="entry name" value="Luciferase, Domain 3"/>
    <property type="match status" value="1"/>
</dbReference>
<feature type="compositionally biased region" description="Basic residues" evidence="4">
    <location>
        <begin position="758"/>
        <end position="768"/>
    </location>
</feature>
<feature type="region of interest" description="Disordered" evidence="4">
    <location>
        <begin position="667"/>
        <end position="686"/>
    </location>
</feature>
<dbReference type="SUPFAM" id="SSF47336">
    <property type="entry name" value="ACP-like"/>
    <property type="match status" value="1"/>
</dbReference>
<dbReference type="InterPro" id="IPR036736">
    <property type="entry name" value="ACP-like_sf"/>
</dbReference>
<dbReference type="SUPFAM" id="SSF56801">
    <property type="entry name" value="Acetyl-CoA synthetase-like"/>
    <property type="match status" value="1"/>
</dbReference>
<dbReference type="Gene3D" id="3.30.559.10">
    <property type="entry name" value="Chloramphenicol acetyltransferase-like domain"/>
    <property type="match status" value="1"/>
</dbReference>
<dbReference type="Gene3D" id="3.40.50.980">
    <property type="match status" value="2"/>
</dbReference>
<dbReference type="InterPro" id="IPR000873">
    <property type="entry name" value="AMP-dep_synth/lig_dom"/>
</dbReference>
<dbReference type="Gene3D" id="3.40.50.1820">
    <property type="entry name" value="alpha/beta hydrolase"/>
    <property type="match status" value="1"/>
</dbReference>
<dbReference type="InterPro" id="IPR020845">
    <property type="entry name" value="AMP-binding_CS"/>
</dbReference>
<comment type="caution">
    <text evidence="6">The sequence shown here is derived from an EMBL/GenBank/DDBJ whole genome shotgun (WGS) entry which is preliminary data.</text>
</comment>
<dbReference type="RefSeq" id="WP_275770358.1">
    <property type="nucleotide sequence ID" value="NZ_BAABDE010000002.1"/>
</dbReference>
<dbReference type="EMBL" id="BAABDE010000002">
    <property type="protein sequence ID" value="GAA3773608.1"/>
    <property type="molecule type" value="Genomic_DNA"/>
</dbReference>
<protein>
    <recommendedName>
        <fullName evidence="5">Carrier domain-containing protein</fullName>
    </recommendedName>
</protein>
<feature type="region of interest" description="Disordered" evidence="4">
    <location>
        <begin position="756"/>
        <end position="775"/>
    </location>
</feature>
<keyword evidence="3" id="KW-0597">Phosphoprotein</keyword>
<dbReference type="Gene3D" id="3.30.300.30">
    <property type="match status" value="1"/>
</dbReference>
<evidence type="ECO:0000313" key="6">
    <source>
        <dbReference type="EMBL" id="GAA3773608.1"/>
    </source>
</evidence>
<dbReference type="InterPro" id="IPR001242">
    <property type="entry name" value="Condensation_dom"/>
</dbReference>
<evidence type="ECO:0000259" key="5">
    <source>
        <dbReference type="PROSITE" id="PS50075"/>
    </source>
</evidence>
<dbReference type="NCBIfam" id="TIGR01733">
    <property type="entry name" value="AA-adenyl-dom"/>
    <property type="match status" value="1"/>
</dbReference>
<gene>
    <name evidence="6" type="ORF">GCM10022403_005910</name>
</gene>
<feature type="domain" description="Carrier" evidence="5">
    <location>
        <begin position="683"/>
        <end position="758"/>
    </location>
</feature>
<evidence type="ECO:0000256" key="3">
    <source>
        <dbReference type="ARBA" id="ARBA00022553"/>
    </source>
</evidence>
<name>A0ABP7GR17_9ACTN</name>
<dbReference type="PANTHER" id="PTHR45527:SF1">
    <property type="entry name" value="FATTY ACID SYNTHASE"/>
    <property type="match status" value="1"/>
</dbReference>
<evidence type="ECO:0000256" key="1">
    <source>
        <dbReference type="ARBA" id="ARBA00001957"/>
    </source>
</evidence>
<dbReference type="InterPro" id="IPR009081">
    <property type="entry name" value="PP-bd_ACP"/>
</dbReference>
<accession>A0ABP7GR17</accession>
<comment type="cofactor">
    <cofactor evidence="1">
        <name>pantetheine 4'-phosphate</name>
        <dbReference type="ChEBI" id="CHEBI:47942"/>
    </cofactor>
</comment>
<evidence type="ECO:0000313" key="7">
    <source>
        <dbReference type="Proteomes" id="UP001501009"/>
    </source>
</evidence>
<sequence>MTPSSAASAAQQRLWSLRLSGAVDPGVLDEALRDVLGRHVDLGERSWVLQVEQVGEDELAGAIGRASGYAFDLTSEAPVRAWLFTTGLKEHVLILVVHHTVWDGWSTDLLAQEVPAAYGARCTGPDLGWTALPLDHALWERQLPGHPPDSAHIGQPGGRHETAVDVAPVSVAGLFEAQVARTPDAVAVVCGDEEVSYAQLDGRANRLAHFLIGRGVRAESVVGLCLPRGVEMVVAMLGVWKAGAAYLPIDSEYPAERVAFMLADSRAAVLVGTKELLDELPVGRLVTVEVDASATRAALAVLPQTPPVVVTAAEQLAYVIYTSGSTGRPKGVAVTHRGLANYVTWAVGAYGMESGGGGAPLHSSPAFDLTVTSVLVPLVSGSAVAVSPDGGAEGLAGLIRRHGEFGLAKVVPGHLPLLDEMLSDGQAAAAARRLIVGGEALAGSVVSGWLRRAPDCVVVNEYGPTETVVGCSVFEVRAGDPVDDAVPIGRPVANTRLYVLDERLRPVLPGAHGELYIAGAQLARGYVGRAGLTAERFVSCPFEAGQRMYRSGDRVRMRADGQLVFAGRADEQVKIRGFRVEPGEVQTVVAAHPAVRQAAVIAREDTPGDRRLVAYVVPEAAEADGSAQLGGLVRQFAEERLPEHMVPASVIVLDALPLTVNGKLDREALPAPDHAKTAGAGRPPSDEREEFLCAAFAQVLGLPTVSVDDDFFELGGNSLLAHRVTNRVRRRFGVEMPVKALFEAPTVARLARQVAHQKSARRPALRPMRKQEESR</sequence>
<dbReference type="SMART" id="SM00823">
    <property type="entry name" value="PKS_PP"/>
    <property type="match status" value="1"/>
</dbReference>
<dbReference type="Pfam" id="PF00668">
    <property type="entry name" value="Condensation"/>
    <property type="match status" value="1"/>
</dbReference>
<dbReference type="InterPro" id="IPR020806">
    <property type="entry name" value="PKS_PP-bd"/>
</dbReference>
<dbReference type="PANTHER" id="PTHR45527">
    <property type="entry name" value="NONRIBOSOMAL PEPTIDE SYNTHETASE"/>
    <property type="match status" value="1"/>
</dbReference>
<dbReference type="CDD" id="cd05930">
    <property type="entry name" value="A_NRPS"/>
    <property type="match status" value="1"/>
</dbReference>
<dbReference type="PROSITE" id="PS50075">
    <property type="entry name" value="CARRIER"/>
    <property type="match status" value="1"/>
</dbReference>
<dbReference type="InterPro" id="IPR025110">
    <property type="entry name" value="AMP-bd_C"/>
</dbReference>
<dbReference type="InterPro" id="IPR029058">
    <property type="entry name" value="AB_hydrolase_fold"/>
</dbReference>
<dbReference type="Pfam" id="PF13193">
    <property type="entry name" value="AMP-binding_C"/>
    <property type="match status" value="1"/>
</dbReference>
<dbReference type="Pfam" id="PF00550">
    <property type="entry name" value="PP-binding"/>
    <property type="match status" value="1"/>
</dbReference>